<dbReference type="InterPro" id="IPR036259">
    <property type="entry name" value="MFS_trans_sf"/>
</dbReference>
<evidence type="ECO:0000256" key="2">
    <source>
        <dbReference type="ARBA" id="ARBA00022448"/>
    </source>
</evidence>
<sequence length="393" mass="43640">MPNLKLRWLALSTLISSLGMSFIWPLTSVYLHNQLHISLTTIGVVLLINSVTSVLGSSLGGILYDRFNPFYLLIYSVSATFVILCGLSIWHSWPFFSFWLGLLGFCSGWNIALLNSISTSIRNISSKRVFNVLYLFQNLGVVIGSSLVGYFYSISVTLLFAVAAVLFLGLIVVILVNFQGINSSRSIDHQAHLHKKVVKLPINNQIFLSILFIALLIIWVMYQQWTSNVSVYMTELGFPLSKYSILWTINAGGIVLIQLILSYLNQYNFTSQEQIIFGISSLTISFVVLIFANQYIGFVIAMLLLTLGEATAFPAIPALVNRLSSRNAKGKYQGAVNAWASAGRALGPLIGGIIIETTSYIWLFKIAVILYIVVFILVLSCLKILNGKLTYFD</sequence>
<organism evidence="9 10">
    <name type="scientific">Secundilactobacillus odoratitofui DSM 19909 = JCM 15043</name>
    <dbReference type="NCBI Taxonomy" id="1423776"/>
    <lineage>
        <taxon>Bacteria</taxon>
        <taxon>Bacillati</taxon>
        <taxon>Bacillota</taxon>
        <taxon>Bacilli</taxon>
        <taxon>Lactobacillales</taxon>
        <taxon>Lactobacillaceae</taxon>
        <taxon>Secundilactobacillus</taxon>
    </lineage>
</organism>
<proteinExistence type="predicted"/>
<feature type="transmembrane region" description="Helical" evidence="7">
    <location>
        <begin position="158"/>
        <end position="178"/>
    </location>
</feature>
<dbReference type="PANTHER" id="PTHR23517:SF10">
    <property type="entry name" value="MAJOR FACILITATOR SUPERFAMILY (MFS) PROFILE DOMAIN-CONTAINING PROTEIN"/>
    <property type="match status" value="1"/>
</dbReference>
<feature type="transmembrane region" description="Helical" evidence="7">
    <location>
        <begin position="245"/>
        <end position="263"/>
    </location>
</feature>
<feature type="domain" description="Major facilitator superfamily (MFS) profile" evidence="8">
    <location>
        <begin position="157"/>
        <end position="393"/>
    </location>
</feature>
<name>A0A0R1LWN4_9LACO</name>
<dbReference type="Proteomes" id="UP000051160">
    <property type="component" value="Unassembled WGS sequence"/>
</dbReference>
<dbReference type="SUPFAM" id="SSF103473">
    <property type="entry name" value="MFS general substrate transporter"/>
    <property type="match status" value="1"/>
</dbReference>
<dbReference type="InterPro" id="IPR011701">
    <property type="entry name" value="MFS"/>
</dbReference>
<evidence type="ECO:0000313" key="10">
    <source>
        <dbReference type="Proteomes" id="UP000051160"/>
    </source>
</evidence>
<feature type="transmembrane region" description="Helical" evidence="7">
    <location>
        <begin position="298"/>
        <end position="320"/>
    </location>
</feature>
<evidence type="ECO:0000256" key="1">
    <source>
        <dbReference type="ARBA" id="ARBA00004651"/>
    </source>
</evidence>
<feature type="transmembrane region" description="Helical" evidence="7">
    <location>
        <begin position="361"/>
        <end position="385"/>
    </location>
</feature>
<keyword evidence="5 7" id="KW-1133">Transmembrane helix</keyword>
<comment type="subcellular location">
    <subcellularLocation>
        <location evidence="1">Cell membrane</location>
        <topology evidence="1">Multi-pass membrane protein</topology>
    </subcellularLocation>
</comment>
<reference evidence="9 10" key="1">
    <citation type="journal article" date="2015" name="Genome Announc.">
        <title>Expanding the biotechnology potential of lactobacilli through comparative genomics of 213 strains and associated genera.</title>
        <authorList>
            <person name="Sun Z."/>
            <person name="Harris H.M."/>
            <person name="McCann A."/>
            <person name="Guo C."/>
            <person name="Argimon S."/>
            <person name="Zhang W."/>
            <person name="Yang X."/>
            <person name="Jeffery I.B."/>
            <person name="Cooney J.C."/>
            <person name="Kagawa T.F."/>
            <person name="Liu W."/>
            <person name="Song Y."/>
            <person name="Salvetti E."/>
            <person name="Wrobel A."/>
            <person name="Rasinkangas P."/>
            <person name="Parkhill J."/>
            <person name="Rea M.C."/>
            <person name="O'Sullivan O."/>
            <person name="Ritari J."/>
            <person name="Douillard F.P."/>
            <person name="Paul Ross R."/>
            <person name="Yang R."/>
            <person name="Briner A.E."/>
            <person name="Felis G.E."/>
            <person name="de Vos W.M."/>
            <person name="Barrangou R."/>
            <person name="Klaenhammer T.R."/>
            <person name="Caufield P.W."/>
            <person name="Cui Y."/>
            <person name="Zhang H."/>
            <person name="O'Toole P.W."/>
        </authorList>
    </citation>
    <scope>NUCLEOTIDE SEQUENCE [LARGE SCALE GENOMIC DNA]</scope>
    <source>
        <strain evidence="9 10">DSM 19909</strain>
    </source>
</reference>
<dbReference type="GO" id="GO:0022857">
    <property type="term" value="F:transmembrane transporter activity"/>
    <property type="evidence" value="ECO:0007669"/>
    <property type="project" value="InterPro"/>
</dbReference>
<dbReference type="RefSeq" id="WP_056948333.1">
    <property type="nucleotide sequence ID" value="NZ_AZEE01000029.1"/>
</dbReference>
<feature type="transmembrane region" description="Helical" evidence="7">
    <location>
        <begin position="129"/>
        <end position="152"/>
    </location>
</feature>
<keyword evidence="2" id="KW-0813">Transport</keyword>
<evidence type="ECO:0000256" key="5">
    <source>
        <dbReference type="ARBA" id="ARBA00022989"/>
    </source>
</evidence>
<feature type="transmembrane region" description="Helical" evidence="7">
    <location>
        <begin position="332"/>
        <end position="355"/>
    </location>
</feature>
<feature type="transmembrane region" description="Helical" evidence="7">
    <location>
        <begin position="70"/>
        <end position="90"/>
    </location>
</feature>
<dbReference type="PANTHER" id="PTHR23517">
    <property type="entry name" value="RESISTANCE PROTEIN MDTM, PUTATIVE-RELATED-RELATED"/>
    <property type="match status" value="1"/>
</dbReference>
<dbReference type="PATRIC" id="fig|1423776.4.peg.1431"/>
<dbReference type="Pfam" id="PF07690">
    <property type="entry name" value="MFS_1"/>
    <property type="match status" value="1"/>
</dbReference>
<dbReference type="InterPro" id="IPR020846">
    <property type="entry name" value="MFS_dom"/>
</dbReference>
<keyword evidence="3" id="KW-1003">Cell membrane</keyword>
<protein>
    <submittedName>
        <fullName evidence="9">MFS family major facilitator transporter</fullName>
    </submittedName>
</protein>
<dbReference type="Gene3D" id="1.20.1250.20">
    <property type="entry name" value="MFS general substrate transporter like domains"/>
    <property type="match status" value="2"/>
</dbReference>
<evidence type="ECO:0000256" key="3">
    <source>
        <dbReference type="ARBA" id="ARBA00022475"/>
    </source>
</evidence>
<dbReference type="EMBL" id="AZEE01000029">
    <property type="protein sequence ID" value="KRK97393.1"/>
    <property type="molecule type" value="Genomic_DNA"/>
</dbReference>
<comment type="caution">
    <text evidence="9">The sequence shown here is derived from an EMBL/GenBank/DDBJ whole genome shotgun (WGS) entry which is preliminary data.</text>
</comment>
<evidence type="ECO:0000259" key="8">
    <source>
        <dbReference type="PROSITE" id="PS50850"/>
    </source>
</evidence>
<dbReference type="PROSITE" id="PS50850">
    <property type="entry name" value="MFS"/>
    <property type="match status" value="1"/>
</dbReference>
<keyword evidence="6 7" id="KW-0472">Membrane</keyword>
<dbReference type="AlphaFoldDB" id="A0A0R1LWN4"/>
<dbReference type="GO" id="GO:0005886">
    <property type="term" value="C:plasma membrane"/>
    <property type="evidence" value="ECO:0007669"/>
    <property type="project" value="UniProtKB-SubCell"/>
</dbReference>
<gene>
    <name evidence="9" type="ORF">FD04_GL001412</name>
</gene>
<feature type="transmembrane region" description="Helical" evidence="7">
    <location>
        <begin position="37"/>
        <end position="63"/>
    </location>
</feature>
<accession>A0A0R1LWN4</accession>
<feature type="transmembrane region" description="Helical" evidence="7">
    <location>
        <begin position="96"/>
        <end position="117"/>
    </location>
</feature>
<evidence type="ECO:0000256" key="6">
    <source>
        <dbReference type="ARBA" id="ARBA00023136"/>
    </source>
</evidence>
<evidence type="ECO:0000256" key="7">
    <source>
        <dbReference type="SAM" id="Phobius"/>
    </source>
</evidence>
<dbReference type="InterPro" id="IPR050171">
    <property type="entry name" value="MFS_Transporters"/>
</dbReference>
<dbReference type="OrthoDB" id="3268460at2"/>
<keyword evidence="10" id="KW-1185">Reference proteome</keyword>
<dbReference type="CDD" id="cd17329">
    <property type="entry name" value="MFS_MdtH_MDR_like"/>
    <property type="match status" value="1"/>
</dbReference>
<feature type="transmembrane region" description="Helical" evidence="7">
    <location>
        <begin position="275"/>
        <end position="292"/>
    </location>
</feature>
<evidence type="ECO:0000256" key="4">
    <source>
        <dbReference type="ARBA" id="ARBA00022692"/>
    </source>
</evidence>
<feature type="transmembrane region" description="Helical" evidence="7">
    <location>
        <begin position="206"/>
        <end position="225"/>
    </location>
</feature>
<evidence type="ECO:0000313" key="9">
    <source>
        <dbReference type="EMBL" id="KRK97393.1"/>
    </source>
</evidence>
<keyword evidence="4 7" id="KW-0812">Transmembrane</keyword>